<dbReference type="PANTHER" id="PTHR24279">
    <property type="entry name" value="CYTOCHROME P450"/>
    <property type="match status" value="1"/>
</dbReference>
<dbReference type="VEuPathDB" id="VectorBase:CQUJHB005161"/>
<name>A0A1S4JS48_CULQU</name>
<dbReference type="Gene3D" id="1.10.630.10">
    <property type="entry name" value="Cytochrome P450"/>
    <property type="match status" value="1"/>
</dbReference>
<dbReference type="InterPro" id="IPR001128">
    <property type="entry name" value="Cyt_P450"/>
</dbReference>
<protein>
    <submittedName>
        <fullName evidence="10">Uncharacterized protein</fullName>
    </submittedName>
</protein>
<evidence type="ECO:0000256" key="5">
    <source>
        <dbReference type="ARBA" id="ARBA00023002"/>
    </source>
</evidence>
<dbReference type="SUPFAM" id="SSF48264">
    <property type="entry name" value="Cytochrome P450"/>
    <property type="match status" value="1"/>
</dbReference>
<evidence type="ECO:0000256" key="1">
    <source>
        <dbReference type="ARBA" id="ARBA00001971"/>
    </source>
</evidence>
<dbReference type="PANTHER" id="PTHR24279:SF120">
    <property type="entry name" value="CYTOCHROME P450"/>
    <property type="match status" value="1"/>
</dbReference>
<dbReference type="CDD" id="cd11054">
    <property type="entry name" value="CYP24A1-like"/>
    <property type="match status" value="1"/>
</dbReference>
<dbReference type="InParanoid" id="A0A1S4JS48"/>
<dbReference type="Proteomes" id="UP000002320">
    <property type="component" value="Unassembled WGS sequence"/>
</dbReference>
<accession>A0A1S4JS48</accession>
<keyword evidence="3 8" id="KW-0349">Heme</keyword>
<dbReference type="InterPro" id="IPR017972">
    <property type="entry name" value="Cyt_P450_CS"/>
</dbReference>
<dbReference type="GO" id="GO:0005506">
    <property type="term" value="F:iron ion binding"/>
    <property type="evidence" value="ECO:0007669"/>
    <property type="project" value="InterPro"/>
</dbReference>
<dbReference type="InterPro" id="IPR036396">
    <property type="entry name" value="Cyt_P450_sf"/>
</dbReference>
<evidence type="ECO:0000256" key="7">
    <source>
        <dbReference type="ARBA" id="ARBA00023033"/>
    </source>
</evidence>
<sequence length="525" mass="60185">MLQSVVKLQACRSTAATSQVLARFRSVQAQPVSSTSEGHGEVEYANALPYSKIPRPSFLQMMVGFAPGGRYNNLTFPDLHRSFRRDYGDIMVMPGQFGRKDMVMTFQPDDFKKLFRTEGQWPNGITLDTFVHYRKNVRPEVFKGMGGLVNEQGENWQSFRTIVNPVMMQPKTIQLYVDKLDEIAREFMKMYEEIRDEKNETPADFSQWLNRWALETVGVLALDTRLGVLGKDISADTKSIMTNIREFFELSYHLDILPSIWRYYKTPTFKRLMTVLDELTRIIMAKVDEAVIRLDKNPSQDSDSQSVLEKLLKVNRDVAVVMAFDMLLAGVDTTSSATSGILYCLAKNPEKQAKLREELRAILPNKDSPLTPENMKNLPYLRACIKEGLRMYPPVAGNVRQAGKDIVLQGYQIPKGTDVAMASMILHSGEEYFERGNEFLPERWLKETSGCPSGKDVHPFLFLPFGFGPRTCVGRRMAMLEMEMLVARITRQFEYRWNYDELRILSSLVLIPENEMKFEMVEVDS</sequence>
<evidence type="ECO:0000256" key="4">
    <source>
        <dbReference type="ARBA" id="ARBA00022723"/>
    </source>
</evidence>
<keyword evidence="7 9" id="KW-0503">Monooxygenase</keyword>
<feature type="binding site" description="axial binding residue" evidence="8">
    <location>
        <position position="472"/>
    </location>
    <ligand>
        <name>heme</name>
        <dbReference type="ChEBI" id="CHEBI:30413"/>
    </ligand>
    <ligandPart>
        <name>Fe</name>
        <dbReference type="ChEBI" id="CHEBI:18248"/>
    </ligandPart>
</feature>
<dbReference type="GO" id="GO:0004497">
    <property type="term" value="F:monooxygenase activity"/>
    <property type="evidence" value="ECO:0007669"/>
    <property type="project" value="UniProtKB-KW"/>
</dbReference>
<dbReference type="GO" id="GO:0020037">
    <property type="term" value="F:heme binding"/>
    <property type="evidence" value="ECO:0007669"/>
    <property type="project" value="InterPro"/>
</dbReference>
<dbReference type="OrthoDB" id="3945418at2759"/>
<dbReference type="FunCoup" id="A0A1S4JS48">
    <property type="interactions" value="17"/>
</dbReference>
<evidence type="ECO:0000313" key="10">
    <source>
        <dbReference type="EnsemblMetazoa" id="CPIJ010225-PA"/>
    </source>
</evidence>
<evidence type="ECO:0000256" key="2">
    <source>
        <dbReference type="ARBA" id="ARBA00010617"/>
    </source>
</evidence>
<proteinExistence type="inferred from homology"/>
<dbReference type="VEuPathDB" id="VectorBase:CPIJ010225"/>
<evidence type="ECO:0000313" key="11">
    <source>
        <dbReference type="Proteomes" id="UP000002320"/>
    </source>
</evidence>
<dbReference type="GO" id="GO:0016705">
    <property type="term" value="F:oxidoreductase activity, acting on paired donors, with incorporation or reduction of molecular oxygen"/>
    <property type="evidence" value="ECO:0007669"/>
    <property type="project" value="InterPro"/>
</dbReference>
<keyword evidence="11" id="KW-1185">Reference proteome</keyword>
<dbReference type="AlphaFoldDB" id="A0A1S4JS48"/>
<dbReference type="Pfam" id="PF00067">
    <property type="entry name" value="p450"/>
    <property type="match status" value="1"/>
</dbReference>
<reference evidence="10" key="1">
    <citation type="submission" date="2020-05" db="UniProtKB">
        <authorList>
            <consortium name="EnsemblMetazoa"/>
        </authorList>
    </citation>
    <scope>IDENTIFICATION</scope>
    <source>
        <strain evidence="10">JHB</strain>
    </source>
</reference>
<evidence type="ECO:0000256" key="9">
    <source>
        <dbReference type="RuleBase" id="RU000461"/>
    </source>
</evidence>
<keyword evidence="4 8" id="KW-0479">Metal-binding</keyword>
<keyword evidence="6 8" id="KW-0408">Iron</keyword>
<comment type="cofactor">
    <cofactor evidence="1 8">
        <name>heme</name>
        <dbReference type="ChEBI" id="CHEBI:30413"/>
    </cofactor>
</comment>
<dbReference type="FunFam" id="1.10.630.10:FF:000006">
    <property type="entry name" value="Cytochrome P450 302a1, mitochondrial"/>
    <property type="match status" value="1"/>
</dbReference>
<dbReference type="EnsemblMetazoa" id="CPIJ010225-RA">
    <property type="protein sequence ID" value="CPIJ010225-PA"/>
    <property type="gene ID" value="CPIJ010225"/>
</dbReference>
<dbReference type="PRINTS" id="PR00385">
    <property type="entry name" value="P450"/>
</dbReference>
<keyword evidence="5 9" id="KW-0560">Oxidoreductase</keyword>
<evidence type="ECO:0000256" key="3">
    <source>
        <dbReference type="ARBA" id="ARBA00022617"/>
    </source>
</evidence>
<organism evidence="10 11">
    <name type="scientific">Culex quinquefasciatus</name>
    <name type="common">Southern house mosquito</name>
    <name type="synonym">Culex pungens</name>
    <dbReference type="NCBI Taxonomy" id="7176"/>
    <lineage>
        <taxon>Eukaryota</taxon>
        <taxon>Metazoa</taxon>
        <taxon>Ecdysozoa</taxon>
        <taxon>Arthropoda</taxon>
        <taxon>Hexapoda</taxon>
        <taxon>Insecta</taxon>
        <taxon>Pterygota</taxon>
        <taxon>Neoptera</taxon>
        <taxon>Endopterygota</taxon>
        <taxon>Diptera</taxon>
        <taxon>Nematocera</taxon>
        <taxon>Culicoidea</taxon>
        <taxon>Culicidae</taxon>
        <taxon>Culicinae</taxon>
        <taxon>Culicini</taxon>
        <taxon>Culex</taxon>
        <taxon>Culex</taxon>
    </lineage>
</organism>
<dbReference type="PROSITE" id="PS00086">
    <property type="entry name" value="CYTOCHROME_P450"/>
    <property type="match status" value="1"/>
</dbReference>
<evidence type="ECO:0000256" key="8">
    <source>
        <dbReference type="PIRSR" id="PIRSR602401-1"/>
    </source>
</evidence>
<dbReference type="PRINTS" id="PR00463">
    <property type="entry name" value="EP450I"/>
</dbReference>
<evidence type="ECO:0000256" key="6">
    <source>
        <dbReference type="ARBA" id="ARBA00023004"/>
    </source>
</evidence>
<comment type="similarity">
    <text evidence="2 9">Belongs to the cytochrome P450 family.</text>
</comment>
<dbReference type="InterPro" id="IPR050479">
    <property type="entry name" value="CYP11_CYP27_families"/>
</dbReference>
<dbReference type="InterPro" id="IPR002401">
    <property type="entry name" value="Cyt_P450_E_grp-I"/>
</dbReference>